<dbReference type="InterPro" id="IPR004622">
    <property type="entry name" value="DNA_pol_HolB"/>
</dbReference>
<dbReference type="InterPro" id="IPR015199">
    <property type="entry name" value="DNA_pol_III_delta_C"/>
</dbReference>
<dbReference type="Pfam" id="PF13177">
    <property type="entry name" value="DNA_pol3_delta2"/>
    <property type="match status" value="1"/>
</dbReference>
<evidence type="ECO:0000256" key="7">
    <source>
        <dbReference type="ARBA" id="ARBA00049244"/>
    </source>
</evidence>
<dbReference type="InterPro" id="IPR027417">
    <property type="entry name" value="P-loop_NTPase"/>
</dbReference>
<dbReference type="GO" id="GO:0009360">
    <property type="term" value="C:DNA polymerase III complex"/>
    <property type="evidence" value="ECO:0007669"/>
    <property type="project" value="InterPro"/>
</dbReference>
<evidence type="ECO:0000256" key="1">
    <source>
        <dbReference type="ARBA" id="ARBA00012417"/>
    </source>
</evidence>
<keyword evidence="4 9" id="KW-0548">Nucleotidyltransferase</keyword>
<name>A0A7C4MN63_9BACT</name>
<comment type="catalytic activity">
    <reaction evidence="7">
        <text>DNA(n) + a 2'-deoxyribonucleoside 5'-triphosphate = DNA(n+1) + diphosphate</text>
        <dbReference type="Rhea" id="RHEA:22508"/>
        <dbReference type="Rhea" id="RHEA-COMP:17339"/>
        <dbReference type="Rhea" id="RHEA-COMP:17340"/>
        <dbReference type="ChEBI" id="CHEBI:33019"/>
        <dbReference type="ChEBI" id="CHEBI:61560"/>
        <dbReference type="ChEBI" id="CHEBI:173112"/>
        <dbReference type="EC" id="2.7.7.7"/>
    </reaction>
</comment>
<gene>
    <name evidence="9" type="primary">holB</name>
    <name evidence="9" type="ORF">ENS29_01450</name>
</gene>
<sequence length="325" mass="36044">MAGFDDIQGQDAAIAVLKNAVAGGRVPNAWLFTGPQGVGKMSTARALALVLNCENRHPPSTTACGTCSICRTLSSRNHPDLIVIQPEKHEIRVAQIRSVCAALEKKAFGVCKRLVVLDQAERMTPGAANAALKILEEPPDGTHFVLIAEEVENVLPTIRSRCQQVVFGPLPPRIIETLLQHEHGIDTETSRRIAAVSNGSMKRALLMAEPQWFLWREWLFDVLEQIDRLHPTERLLFGELLLSREDHLDESLDWMAAWYRDALSIRHGGAHLVNVDRSGSIAQAVQHRTTRALSETLAAITRMRRKAQSRANLKLMMDNLVLALA</sequence>
<evidence type="ECO:0000256" key="6">
    <source>
        <dbReference type="ARBA" id="ARBA00022932"/>
    </source>
</evidence>
<dbReference type="EC" id="2.7.7.7" evidence="1"/>
<dbReference type="CDD" id="cd00009">
    <property type="entry name" value="AAA"/>
    <property type="match status" value="1"/>
</dbReference>
<dbReference type="Gene3D" id="3.40.50.300">
    <property type="entry name" value="P-loop containing nucleotide triphosphate hydrolases"/>
    <property type="match status" value="1"/>
</dbReference>
<evidence type="ECO:0000256" key="4">
    <source>
        <dbReference type="ARBA" id="ARBA00022695"/>
    </source>
</evidence>
<comment type="caution">
    <text evidence="9">The sequence shown here is derived from an EMBL/GenBank/DDBJ whole genome shotgun (WGS) entry which is preliminary data.</text>
</comment>
<protein>
    <recommendedName>
        <fullName evidence="2">DNA polymerase III subunit delta'</fullName>
        <ecNumber evidence="1">2.7.7.7</ecNumber>
    </recommendedName>
</protein>
<keyword evidence="5" id="KW-0235">DNA replication</keyword>
<dbReference type="EMBL" id="DSUH01000032">
    <property type="protein sequence ID" value="HGU31504.1"/>
    <property type="molecule type" value="Genomic_DNA"/>
</dbReference>
<dbReference type="SUPFAM" id="SSF52540">
    <property type="entry name" value="P-loop containing nucleoside triphosphate hydrolases"/>
    <property type="match status" value="1"/>
</dbReference>
<dbReference type="AlphaFoldDB" id="A0A7C4MN63"/>
<reference evidence="9" key="1">
    <citation type="journal article" date="2020" name="mSystems">
        <title>Genome- and Community-Level Interaction Insights into Carbon Utilization and Element Cycling Functions of Hydrothermarchaeota in Hydrothermal Sediment.</title>
        <authorList>
            <person name="Zhou Z."/>
            <person name="Liu Y."/>
            <person name="Xu W."/>
            <person name="Pan J."/>
            <person name="Luo Z.H."/>
            <person name="Li M."/>
        </authorList>
    </citation>
    <scope>NUCLEOTIDE SEQUENCE [LARGE SCALE GENOMIC DNA]</scope>
    <source>
        <strain evidence="9">SpSt-477</strain>
    </source>
</reference>
<dbReference type="Pfam" id="PF09115">
    <property type="entry name" value="DNApol3-delta_C"/>
    <property type="match status" value="1"/>
</dbReference>
<dbReference type="PANTHER" id="PTHR11669:SF8">
    <property type="entry name" value="DNA POLYMERASE III SUBUNIT DELTA"/>
    <property type="match status" value="1"/>
</dbReference>
<organism evidence="9">
    <name type="scientific">Desulfatirhabdium butyrativorans</name>
    <dbReference type="NCBI Taxonomy" id="340467"/>
    <lineage>
        <taxon>Bacteria</taxon>
        <taxon>Pseudomonadati</taxon>
        <taxon>Thermodesulfobacteriota</taxon>
        <taxon>Desulfobacteria</taxon>
        <taxon>Desulfobacterales</taxon>
        <taxon>Desulfatirhabdiaceae</taxon>
        <taxon>Desulfatirhabdium</taxon>
    </lineage>
</organism>
<proteinExistence type="predicted"/>
<dbReference type="InterPro" id="IPR050238">
    <property type="entry name" value="DNA_Rep/Repair_Clamp_Loader"/>
</dbReference>
<dbReference type="GO" id="GO:0003677">
    <property type="term" value="F:DNA binding"/>
    <property type="evidence" value="ECO:0007669"/>
    <property type="project" value="InterPro"/>
</dbReference>
<feature type="domain" description="DNA polymerase III delta subunit C-terminal" evidence="8">
    <location>
        <begin position="223"/>
        <end position="323"/>
    </location>
</feature>
<dbReference type="GO" id="GO:0006261">
    <property type="term" value="P:DNA-templated DNA replication"/>
    <property type="evidence" value="ECO:0007669"/>
    <property type="project" value="TreeGrafter"/>
</dbReference>
<evidence type="ECO:0000256" key="2">
    <source>
        <dbReference type="ARBA" id="ARBA00014363"/>
    </source>
</evidence>
<dbReference type="GO" id="GO:0003887">
    <property type="term" value="F:DNA-directed DNA polymerase activity"/>
    <property type="evidence" value="ECO:0007669"/>
    <property type="project" value="UniProtKB-KW"/>
</dbReference>
<dbReference type="PANTHER" id="PTHR11669">
    <property type="entry name" value="REPLICATION FACTOR C / DNA POLYMERASE III GAMMA-TAU SUBUNIT"/>
    <property type="match status" value="1"/>
</dbReference>
<dbReference type="GO" id="GO:0008408">
    <property type="term" value="F:3'-5' exonuclease activity"/>
    <property type="evidence" value="ECO:0007669"/>
    <property type="project" value="InterPro"/>
</dbReference>
<evidence type="ECO:0000256" key="3">
    <source>
        <dbReference type="ARBA" id="ARBA00022679"/>
    </source>
</evidence>
<keyword evidence="3 9" id="KW-0808">Transferase</keyword>
<accession>A0A7C4MN63</accession>
<evidence type="ECO:0000259" key="8">
    <source>
        <dbReference type="Pfam" id="PF09115"/>
    </source>
</evidence>
<keyword evidence="6" id="KW-0239">DNA-directed DNA polymerase</keyword>
<dbReference type="NCBIfam" id="TIGR00678">
    <property type="entry name" value="holB"/>
    <property type="match status" value="1"/>
</dbReference>
<evidence type="ECO:0000256" key="5">
    <source>
        <dbReference type="ARBA" id="ARBA00022705"/>
    </source>
</evidence>
<evidence type="ECO:0000313" key="9">
    <source>
        <dbReference type="EMBL" id="HGU31504.1"/>
    </source>
</evidence>